<sequence>MRMCGSGLWSPGSRASSVTMARPAAVTLLAALIAVAAADFSVLKSPQNQVFRAGNYKLSGERIPDVISLSMGLSVEEDLSWEGLGVGNIFQRPRATVLVTVTGVDKLPLSGNEISYPIENAVPYSVDGVVNSIHSLFSEEMPLVLQLAPIEERVYMVGKANMVFEDLPVTLRQLRSRLEQENSILATVSLGSLYKNDEIDRLFLSEMQSLQDIPSLLSRHKHLAKDNVPDIYALEFTGLEEIKKRYGEDSVKFKDATRILSECLQKFADEMYSMYGGNAIVEVVAVETFETPLTRKSRSILETQTATAPANPYNLAYDYNFDYAVVFNIILWIMIGLALAVIAISYNLWNMDPGYDSIIYRMTNQKIRMD</sequence>
<evidence type="ECO:0000259" key="22">
    <source>
        <dbReference type="Pfam" id="PF07850"/>
    </source>
</evidence>
<name>A0AAV7CZF2_ENGPU</name>
<evidence type="ECO:0000256" key="9">
    <source>
        <dbReference type="ARBA" id="ARBA00022989"/>
    </source>
</evidence>
<evidence type="ECO:0000256" key="7">
    <source>
        <dbReference type="ARBA" id="ARBA00022729"/>
    </source>
</evidence>
<evidence type="ECO:0000259" key="23">
    <source>
        <dbReference type="Pfam" id="PF25294"/>
    </source>
</evidence>
<dbReference type="InterPro" id="IPR056780">
    <property type="entry name" value="Renin_r_C"/>
</dbReference>
<evidence type="ECO:0000256" key="20">
    <source>
        <dbReference type="ARBA" id="ARBA00046601"/>
    </source>
</evidence>
<keyword evidence="9 21" id="KW-1133">Transmembrane helix</keyword>
<evidence type="ECO:0000256" key="3">
    <source>
        <dbReference type="ARBA" id="ARBA00014237"/>
    </source>
</evidence>
<reference evidence="24" key="1">
    <citation type="thesis" date="2020" institute="ProQuest LLC" country="789 East Eisenhower Parkway, Ann Arbor, MI, USA">
        <title>Comparative Genomics and Chromosome Evolution.</title>
        <authorList>
            <person name="Mudd A.B."/>
        </authorList>
    </citation>
    <scope>NUCLEOTIDE SEQUENCE</scope>
    <source>
        <strain evidence="24">237g6f4</strain>
        <tissue evidence="24">Blood</tissue>
    </source>
</reference>
<evidence type="ECO:0000256" key="15">
    <source>
        <dbReference type="ARBA" id="ARBA00029432"/>
    </source>
</evidence>
<evidence type="ECO:0000256" key="11">
    <source>
        <dbReference type="ARBA" id="ARBA00023170"/>
    </source>
</evidence>
<dbReference type="GO" id="GO:0005765">
    <property type="term" value="C:lysosomal membrane"/>
    <property type="evidence" value="ECO:0007669"/>
    <property type="project" value="UniProtKB-SubCell"/>
</dbReference>
<dbReference type="GO" id="GO:0032591">
    <property type="term" value="C:dendritic spine membrane"/>
    <property type="evidence" value="ECO:0007669"/>
    <property type="project" value="UniProtKB-SubCell"/>
</dbReference>
<evidence type="ECO:0000256" key="19">
    <source>
        <dbReference type="ARBA" id="ARBA00045569"/>
    </source>
</evidence>
<comment type="caution">
    <text evidence="24">The sequence shown here is derived from an EMBL/GenBank/DDBJ whole genome shotgun (WGS) entry which is preliminary data.</text>
</comment>
<keyword evidence="6 21" id="KW-0812">Transmembrane</keyword>
<feature type="domain" description="Renin receptor-like C-terminal transmembrane spanning segment" evidence="22">
    <location>
        <begin position="295"/>
        <end position="370"/>
    </location>
</feature>
<evidence type="ECO:0000256" key="5">
    <source>
        <dbReference type="ARBA" id="ARBA00022685"/>
    </source>
</evidence>
<organism evidence="24 25">
    <name type="scientific">Engystomops pustulosus</name>
    <name type="common">Tungara frog</name>
    <name type="synonym">Physalaemus pustulosus</name>
    <dbReference type="NCBI Taxonomy" id="76066"/>
    <lineage>
        <taxon>Eukaryota</taxon>
        <taxon>Metazoa</taxon>
        <taxon>Chordata</taxon>
        <taxon>Craniata</taxon>
        <taxon>Vertebrata</taxon>
        <taxon>Euteleostomi</taxon>
        <taxon>Amphibia</taxon>
        <taxon>Batrachia</taxon>
        <taxon>Anura</taxon>
        <taxon>Neobatrachia</taxon>
        <taxon>Hyloidea</taxon>
        <taxon>Leptodactylidae</taxon>
        <taxon>Leiuperinae</taxon>
        <taxon>Engystomops</taxon>
    </lineage>
</organism>
<dbReference type="InterPro" id="IPR012493">
    <property type="entry name" value="Renin_rcpt"/>
</dbReference>
<keyword evidence="7" id="KW-0732">Signal</keyword>
<evidence type="ECO:0000256" key="18">
    <source>
        <dbReference type="ARBA" id="ARBA00032473"/>
    </source>
</evidence>
<dbReference type="GO" id="GO:0009897">
    <property type="term" value="C:external side of plasma membrane"/>
    <property type="evidence" value="ECO:0007669"/>
    <property type="project" value="TreeGrafter"/>
</dbReference>
<dbReference type="InterPro" id="IPR057318">
    <property type="entry name" value="RENR_N"/>
</dbReference>
<comment type="subcellular location">
    <subcellularLocation>
        <location evidence="13">Cell projection</location>
        <location evidence="13">Dendritic spine membrane</location>
        <topology evidence="13">Single-pass type I membrane protein</topology>
    </subcellularLocation>
    <subcellularLocation>
        <location evidence="15">Cytoplasmic vesicle</location>
        <location evidence="15">Autophagosome membrane</location>
        <topology evidence="15">Single-pass type I membrane protein</topology>
    </subcellularLocation>
    <subcellularLocation>
        <location evidence="14">Cytoplasmic vesicle</location>
        <location evidence="14">Clathrin-coated vesicle membrane</location>
        <topology evidence="14">Single-pass type I membrane protein</topology>
    </subcellularLocation>
    <subcellularLocation>
        <location evidence="12">Cytoplasmic vesicle</location>
        <location evidence="12">Secretory vesicle</location>
        <location evidence="12">Synaptic vesicle membrane</location>
        <topology evidence="12">Single-pass type I membrane protein</topology>
    </subcellularLocation>
    <subcellularLocation>
        <location evidence="1">Endoplasmic reticulum membrane</location>
        <topology evidence="1">Single-pass type I membrane protein</topology>
    </subcellularLocation>
    <subcellularLocation>
        <location evidence="2">Lysosome membrane</location>
        <topology evidence="2">Single-pass type I membrane protein</topology>
    </subcellularLocation>
</comment>
<dbReference type="AlphaFoldDB" id="A0AAV7CZF2"/>
<dbReference type="GO" id="GO:0000421">
    <property type="term" value="C:autophagosome membrane"/>
    <property type="evidence" value="ECO:0007669"/>
    <property type="project" value="UniProtKB-SubCell"/>
</dbReference>
<evidence type="ECO:0000256" key="6">
    <source>
        <dbReference type="ARBA" id="ARBA00022692"/>
    </source>
</evidence>
<evidence type="ECO:0000313" key="25">
    <source>
        <dbReference type="Proteomes" id="UP000824782"/>
    </source>
</evidence>
<dbReference type="PANTHER" id="PTHR13351">
    <property type="entry name" value="RENIN RECEPTOR"/>
    <property type="match status" value="1"/>
</dbReference>
<gene>
    <name evidence="24" type="ORF">GDO81_006531</name>
</gene>
<proteinExistence type="predicted"/>
<evidence type="ECO:0000256" key="1">
    <source>
        <dbReference type="ARBA" id="ARBA00004115"/>
    </source>
</evidence>
<dbReference type="Pfam" id="PF25294">
    <property type="entry name" value="RENR_N"/>
    <property type="match status" value="1"/>
</dbReference>
<dbReference type="Proteomes" id="UP000824782">
    <property type="component" value="Unassembled WGS sequence"/>
</dbReference>
<keyword evidence="10 21" id="KW-0472">Membrane</keyword>
<evidence type="ECO:0000256" key="21">
    <source>
        <dbReference type="SAM" id="Phobius"/>
    </source>
</evidence>
<accession>A0AAV7CZF2</accession>
<feature type="transmembrane region" description="Helical" evidence="21">
    <location>
        <begin position="329"/>
        <end position="349"/>
    </location>
</feature>
<evidence type="ECO:0000256" key="4">
    <source>
        <dbReference type="ARBA" id="ARBA00022475"/>
    </source>
</evidence>
<dbReference type="Pfam" id="PF07850">
    <property type="entry name" value="Renin_r"/>
    <property type="match status" value="1"/>
</dbReference>
<dbReference type="GO" id="GO:0038023">
    <property type="term" value="F:signaling receptor activity"/>
    <property type="evidence" value="ECO:0007669"/>
    <property type="project" value="InterPro"/>
</dbReference>
<evidence type="ECO:0000256" key="16">
    <source>
        <dbReference type="ARBA" id="ARBA00030875"/>
    </source>
</evidence>
<dbReference type="GO" id="GO:0030672">
    <property type="term" value="C:synaptic vesicle membrane"/>
    <property type="evidence" value="ECO:0007669"/>
    <property type="project" value="UniProtKB-SubCell"/>
</dbReference>
<dbReference type="GO" id="GO:0030177">
    <property type="term" value="P:positive regulation of Wnt signaling pathway"/>
    <property type="evidence" value="ECO:0007669"/>
    <property type="project" value="TreeGrafter"/>
</dbReference>
<keyword evidence="25" id="KW-1185">Reference proteome</keyword>
<protein>
    <recommendedName>
        <fullName evidence="3">Renin receptor</fullName>
    </recommendedName>
    <alternativeName>
        <fullName evidence="18">ATPase H(+)-transporting lysosomal accessory protein 2</fullName>
    </alternativeName>
    <alternativeName>
        <fullName evidence="17">ATPase H(+)-transporting lysosomal-interacting protein 2</fullName>
    </alternativeName>
    <alternativeName>
        <fullName evidence="16">Renin/prorenin receptor</fullName>
    </alternativeName>
</protein>
<evidence type="ECO:0000256" key="2">
    <source>
        <dbReference type="ARBA" id="ARBA00004352"/>
    </source>
</evidence>
<feature type="domain" description="Renin receptor N-terminal" evidence="23">
    <location>
        <begin position="37"/>
        <end position="287"/>
    </location>
</feature>
<dbReference type="GO" id="GO:0030665">
    <property type="term" value="C:clathrin-coated vesicle membrane"/>
    <property type="evidence" value="ECO:0007669"/>
    <property type="project" value="UniProtKB-SubCell"/>
</dbReference>
<evidence type="ECO:0000256" key="13">
    <source>
        <dbReference type="ARBA" id="ARBA00029429"/>
    </source>
</evidence>
<comment type="subunit">
    <text evidence="20">Interacts with renin. Accessory component of the multisubunit proton-transporting vacuolar (V)-ATPase protein pump. Interacts (via N-terminus) with ATP6AP1 (via N-terminus). Interacts with ATP6V0D1; ATP6V0D1 is a V-ATPase complex subunit and the interaction promotes V-ATPase complex assembly. Interacts with TMEM9; TMEM9 is a V-ATPase assembly regulator and the interaction induces the interaction with ATP6V0D1. Interacts with VMA21 (via N-terminus); VMA21 is a V-ATPase accessory component.</text>
</comment>
<keyword evidence="4" id="KW-1003">Cell membrane</keyword>
<evidence type="ECO:0000313" key="24">
    <source>
        <dbReference type="EMBL" id="KAG8589807.1"/>
    </source>
</evidence>
<keyword evidence="8" id="KW-0256">Endoplasmic reticulum</keyword>
<evidence type="ECO:0000256" key="17">
    <source>
        <dbReference type="ARBA" id="ARBA00031536"/>
    </source>
</evidence>
<dbReference type="EMBL" id="WNYA01000002">
    <property type="protein sequence ID" value="KAG8589807.1"/>
    <property type="molecule type" value="Genomic_DNA"/>
</dbReference>
<evidence type="ECO:0000256" key="12">
    <source>
        <dbReference type="ARBA" id="ARBA00029428"/>
    </source>
</evidence>
<evidence type="ECO:0000256" key="10">
    <source>
        <dbReference type="ARBA" id="ARBA00023136"/>
    </source>
</evidence>
<evidence type="ECO:0000256" key="8">
    <source>
        <dbReference type="ARBA" id="ARBA00022824"/>
    </source>
</evidence>
<keyword evidence="11" id="KW-0675">Receptor</keyword>
<dbReference type="GO" id="GO:0005789">
    <property type="term" value="C:endoplasmic reticulum membrane"/>
    <property type="evidence" value="ECO:0007669"/>
    <property type="project" value="UniProtKB-SubCell"/>
</dbReference>
<dbReference type="PANTHER" id="PTHR13351:SF1">
    <property type="entry name" value="RENIN RECEPTOR"/>
    <property type="match status" value="1"/>
</dbReference>
<keyword evidence="5" id="KW-0165">Cleavage on pair of basic residues</keyword>
<comment type="function">
    <text evidence="19">Multifunctional protein which functions as a renin, prorenin cellular receptor and is involved in the assembly of the lysosomal proton-transporting V-type ATPase (V-ATPase) and the acidification of the endo-lysosomal system. May mediate renin-dependent cellular responses by activating ERK1 and ERK2. By increasing the catalytic efficiency of renin in AGT/angiotensinogen conversion to angiotensin I, may also play a role in the renin-angiotensin system (RAS). Through its function in V-type ATPase (v-ATPase) assembly and acidification of the lysosome it regulates protein degradation and may control different signaling pathways important for proper brain development, synapse morphology and synaptic transmission.</text>
</comment>
<evidence type="ECO:0000256" key="14">
    <source>
        <dbReference type="ARBA" id="ARBA00029430"/>
    </source>
</evidence>